<comment type="caution">
    <text evidence="1">The sequence shown here is derived from an EMBL/GenBank/DDBJ whole genome shotgun (WGS) entry which is preliminary data.</text>
</comment>
<dbReference type="EMBL" id="JAKIKS010000057">
    <property type="protein sequence ID" value="MCL1125687.1"/>
    <property type="molecule type" value="Genomic_DNA"/>
</dbReference>
<dbReference type="CDD" id="cd00657">
    <property type="entry name" value="Ferritin_like"/>
    <property type="match status" value="1"/>
</dbReference>
<proteinExistence type="predicted"/>
<gene>
    <name evidence="1" type="ORF">L2764_14690</name>
</gene>
<dbReference type="InterPro" id="IPR009078">
    <property type="entry name" value="Ferritin-like_SF"/>
</dbReference>
<dbReference type="SUPFAM" id="SSF47240">
    <property type="entry name" value="Ferritin-like"/>
    <property type="match status" value="1"/>
</dbReference>
<keyword evidence="2" id="KW-1185">Reference proteome</keyword>
<dbReference type="InterPro" id="IPR022612">
    <property type="entry name" value="Ald_deCOase"/>
</dbReference>
<protein>
    <submittedName>
        <fullName evidence="1">Long-chain fatty aldehyde decarbonylase</fullName>
    </submittedName>
</protein>
<dbReference type="Proteomes" id="UP001203423">
    <property type="component" value="Unassembled WGS sequence"/>
</dbReference>
<accession>A0ABT0LDA2</accession>
<name>A0ABT0LDA2_9GAMM</name>
<organism evidence="1 2">
    <name type="scientific">Shewanella surugensis</name>
    <dbReference type="NCBI Taxonomy" id="212020"/>
    <lineage>
        <taxon>Bacteria</taxon>
        <taxon>Pseudomonadati</taxon>
        <taxon>Pseudomonadota</taxon>
        <taxon>Gammaproteobacteria</taxon>
        <taxon>Alteromonadales</taxon>
        <taxon>Shewanellaceae</taxon>
        <taxon>Shewanella</taxon>
    </lineage>
</organism>
<dbReference type="Gene3D" id="1.20.1260.10">
    <property type="match status" value="1"/>
</dbReference>
<sequence length="176" mass="20252">MSLIPKDKTLIKKLLAEAQEELSHACMLEKLANKLDVPFANKILEPEWYTVLNYFKEKVKDNYFINCFIIQEVMMESLAIVIYEVLSGDGTITDAETAKLGKHILKDEISHVDYGVDFLKQEIAIKIPLIVSAAEYLYHPIKSVMNSEPIKILKIKKKVFYRSSEQPFIINRLSTQ</sequence>
<evidence type="ECO:0000313" key="2">
    <source>
        <dbReference type="Proteomes" id="UP001203423"/>
    </source>
</evidence>
<dbReference type="InterPro" id="IPR012347">
    <property type="entry name" value="Ferritin-like"/>
</dbReference>
<reference evidence="1 2" key="1">
    <citation type="submission" date="2022-01" db="EMBL/GenBank/DDBJ databases">
        <title>Whole genome-based taxonomy of the Shewanellaceae.</title>
        <authorList>
            <person name="Martin-Rodriguez A.J."/>
        </authorList>
    </citation>
    <scope>NUCLEOTIDE SEQUENCE [LARGE SCALE GENOMIC DNA]</scope>
    <source>
        <strain evidence="1 2">DSM 17177</strain>
    </source>
</reference>
<dbReference type="Pfam" id="PF11266">
    <property type="entry name" value="Ald_deCOase"/>
    <property type="match status" value="1"/>
</dbReference>
<evidence type="ECO:0000313" key="1">
    <source>
        <dbReference type="EMBL" id="MCL1125687.1"/>
    </source>
</evidence>